<evidence type="ECO:0000256" key="1">
    <source>
        <dbReference type="ARBA" id="ARBA00004236"/>
    </source>
</evidence>
<evidence type="ECO:0000313" key="9">
    <source>
        <dbReference type="EMBL" id="XCH33297.1"/>
    </source>
</evidence>
<feature type="signal peptide" evidence="7">
    <location>
        <begin position="1"/>
        <end position="26"/>
    </location>
</feature>
<evidence type="ECO:0000256" key="3">
    <source>
        <dbReference type="ARBA" id="ARBA00022692"/>
    </source>
</evidence>
<evidence type="ECO:0000256" key="4">
    <source>
        <dbReference type="ARBA" id="ARBA00022989"/>
    </source>
</evidence>
<protein>
    <submittedName>
        <fullName evidence="9">PDGLE domain-containing protein</fullName>
    </submittedName>
</protein>
<keyword evidence="5 6" id="KW-0472">Membrane</keyword>
<dbReference type="Pfam" id="PF13190">
    <property type="entry name" value="PDGLE"/>
    <property type="match status" value="1"/>
</dbReference>
<dbReference type="EMBL" id="CP159307">
    <property type="protein sequence ID" value="XCH33297.1"/>
    <property type="molecule type" value="Genomic_DNA"/>
</dbReference>
<keyword evidence="3 6" id="KW-0812">Transmembrane</keyword>
<dbReference type="AlphaFoldDB" id="A0AAU8G9J0"/>
<evidence type="ECO:0000256" key="6">
    <source>
        <dbReference type="SAM" id="Phobius"/>
    </source>
</evidence>
<feature type="transmembrane region" description="Helical" evidence="6">
    <location>
        <begin position="65"/>
        <end position="89"/>
    </location>
</feature>
<organism evidence="9">
    <name type="scientific">Dehalogenimonas sp. 4OHTPN</name>
    <dbReference type="NCBI Taxonomy" id="3166643"/>
    <lineage>
        <taxon>Bacteria</taxon>
        <taxon>Bacillati</taxon>
        <taxon>Chloroflexota</taxon>
        <taxon>Dehalococcoidia</taxon>
        <taxon>Dehalococcoidales</taxon>
        <taxon>Dehalococcoidaceae</taxon>
        <taxon>Dehalogenimonas</taxon>
    </lineage>
</organism>
<name>A0AAU8G9J0_9CHLR</name>
<gene>
    <name evidence="9" type="ORF">ABV300_00020</name>
</gene>
<reference evidence="9" key="1">
    <citation type="submission" date="2024-06" db="EMBL/GenBank/DDBJ databases">
        <title>A Novel Isolate, Dehalogenimonas sp. Strain 4OHTPN, Dechlorinates Aromatic 4 Hydroxy chlorothalonil by a Novel Reductive Dehalogenase.</title>
        <authorList>
            <person name="Liu G."/>
        </authorList>
    </citation>
    <scope>NUCLEOTIDE SEQUENCE</scope>
    <source>
        <strain evidence="9">4OHTPN</strain>
    </source>
</reference>
<sequence>MTPRKWWLIGLGAALLLATLSPLASGSPDGLERVAEDNGFIEKASDAPFQIIADYVFPGVENETLATILAGWFGVLVMFGAVYAIGWIITRSRRSTP</sequence>
<proteinExistence type="predicted"/>
<keyword evidence="2" id="KW-1003">Cell membrane</keyword>
<evidence type="ECO:0000256" key="2">
    <source>
        <dbReference type="ARBA" id="ARBA00022475"/>
    </source>
</evidence>
<evidence type="ECO:0000256" key="5">
    <source>
        <dbReference type="ARBA" id="ARBA00023136"/>
    </source>
</evidence>
<feature type="domain" description="PDGLE" evidence="8">
    <location>
        <begin position="4"/>
        <end position="91"/>
    </location>
</feature>
<keyword evidence="4 6" id="KW-1133">Transmembrane helix</keyword>
<feature type="chain" id="PRO_5043728448" evidence="7">
    <location>
        <begin position="27"/>
        <end position="97"/>
    </location>
</feature>
<dbReference type="InterPro" id="IPR025937">
    <property type="entry name" value="PDGLE_dom"/>
</dbReference>
<dbReference type="GO" id="GO:0005886">
    <property type="term" value="C:plasma membrane"/>
    <property type="evidence" value="ECO:0007669"/>
    <property type="project" value="UniProtKB-SubCell"/>
</dbReference>
<evidence type="ECO:0000259" key="8">
    <source>
        <dbReference type="Pfam" id="PF13190"/>
    </source>
</evidence>
<evidence type="ECO:0000256" key="7">
    <source>
        <dbReference type="SAM" id="SignalP"/>
    </source>
</evidence>
<comment type="subcellular location">
    <subcellularLocation>
        <location evidence="1">Cell membrane</location>
    </subcellularLocation>
</comment>
<accession>A0AAU8G9J0</accession>
<dbReference type="RefSeq" id="WP_353714538.1">
    <property type="nucleotide sequence ID" value="NZ_CP159307.1"/>
</dbReference>
<keyword evidence="7" id="KW-0732">Signal</keyword>